<sequence length="481" mass="51084">MLDGVERSHQRPTSWLTGERISGANLWSSCLLVIVHPQVEAVHLANRIGVSRFTPGIEQSRDTLKMGVCNDPLATFIDPSLASQPLSGRYIRQFVKMDPKEALQYVYILPLSSDSTSPVGQEQLEAAWELVRRIIVLGNSGPSTNTNGNTNSALAWEELVGGVRPDGTRFVIWCPPKSPSLLHLSPSSPSSNFPSSVTPHRKHTLTLQTILLPTASLLLSNDRLPEAIKLYDLAGEYDLVVGCLADALGRVVINLGSFGSSSGAAFVGAGSGSTAREILGVYERLGRGTGSSSLSSSTSGLSSSMGHSPSSSNAPKNRLACIQLLKILDAAERGKEGHVERALEVLEGTGLIPIDEGVVGTGSASSSAGARTVGGQATGGDLDVVKITRKAEEFSSLHESVQRCLPVYMVLCMDALVAVAQRVKGGGGAFHSSQSQHHLTLTLSLLRKKSRAVMVYAGLLKYRMSPEVYGYLSRGDVEVAL</sequence>
<evidence type="ECO:0000313" key="6">
    <source>
        <dbReference type="EMBL" id="KAE9383720.1"/>
    </source>
</evidence>
<gene>
    <name evidence="6" type="ORF">BT96DRAFT_1027089</name>
</gene>
<dbReference type="AlphaFoldDB" id="A0A6A4GE60"/>
<evidence type="ECO:0000256" key="4">
    <source>
        <dbReference type="RuleBase" id="RU364035"/>
    </source>
</evidence>
<keyword evidence="4" id="KW-0653">Protein transport</keyword>
<dbReference type="PANTHER" id="PTHR11225">
    <property type="entry name" value="NUCLEAR PORE COMPLEX PROTEIN NUP93 NUCLEOPORIN NUP93 DEAD EYE PROTEIN"/>
    <property type="match status" value="1"/>
</dbReference>
<keyword evidence="4" id="KW-0811">Translocation</keyword>
<name>A0A6A4GE60_9AGAR</name>
<dbReference type="OrthoDB" id="1918363at2759"/>
<comment type="similarity">
    <text evidence="2 4">Belongs to the nucleoporin interacting component (NIC) family.</text>
</comment>
<dbReference type="EMBL" id="ML770350">
    <property type="protein sequence ID" value="KAE9383720.1"/>
    <property type="molecule type" value="Genomic_DNA"/>
</dbReference>
<accession>A0A6A4GE60</accession>
<organism evidence="6 7">
    <name type="scientific">Gymnopus androsaceus JB14</name>
    <dbReference type="NCBI Taxonomy" id="1447944"/>
    <lineage>
        <taxon>Eukaryota</taxon>
        <taxon>Fungi</taxon>
        <taxon>Dikarya</taxon>
        <taxon>Basidiomycota</taxon>
        <taxon>Agaricomycotina</taxon>
        <taxon>Agaricomycetes</taxon>
        <taxon>Agaricomycetidae</taxon>
        <taxon>Agaricales</taxon>
        <taxon>Marasmiineae</taxon>
        <taxon>Omphalotaceae</taxon>
        <taxon>Gymnopus</taxon>
    </lineage>
</organism>
<feature type="region of interest" description="Disordered" evidence="5">
    <location>
        <begin position="288"/>
        <end position="315"/>
    </location>
</feature>
<dbReference type="PANTHER" id="PTHR11225:SF4">
    <property type="entry name" value="NUCLEAR PORE COMPLEX PROTEIN NUP93"/>
    <property type="match status" value="1"/>
</dbReference>
<keyword evidence="3 4" id="KW-0539">Nucleus</keyword>
<feature type="compositionally biased region" description="Low complexity" evidence="5">
    <location>
        <begin position="290"/>
        <end position="312"/>
    </location>
</feature>
<evidence type="ECO:0000256" key="3">
    <source>
        <dbReference type="ARBA" id="ARBA00023242"/>
    </source>
</evidence>
<dbReference type="GO" id="GO:0006606">
    <property type="term" value="P:protein import into nucleus"/>
    <property type="evidence" value="ECO:0007669"/>
    <property type="project" value="TreeGrafter"/>
</dbReference>
<evidence type="ECO:0000256" key="5">
    <source>
        <dbReference type="SAM" id="MobiDB-lite"/>
    </source>
</evidence>
<comment type="subcellular location">
    <subcellularLocation>
        <location evidence="1">Nucleus envelope</location>
    </subcellularLocation>
    <subcellularLocation>
        <location evidence="4">Nucleus</location>
        <location evidence="4">Nuclear pore complex</location>
    </subcellularLocation>
</comment>
<protein>
    <recommendedName>
        <fullName evidence="4">Nuclear pore protein</fullName>
    </recommendedName>
</protein>
<reference evidence="6" key="1">
    <citation type="journal article" date="2019" name="Environ. Microbiol.">
        <title>Fungal ecological strategies reflected in gene transcription - a case study of two litter decomposers.</title>
        <authorList>
            <person name="Barbi F."/>
            <person name="Kohler A."/>
            <person name="Barry K."/>
            <person name="Baskaran P."/>
            <person name="Daum C."/>
            <person name="Fauchery L."/>
            <person name="Ihrmark K."/>
            <person name="Kuo A."/>
            <person name="LaButti K."/>
            <person name="Lipzen A."/>
            <person name="Morin E."/>
            <person name="Grigoriev I.V."/>
            <person name="Henrissat B."/>
            <person name="Lindahl B."/>
            <person name="Martin F."/>
        </authorList>
    </citation>
    <scope>NUCLEOTIDE SEQUENCE</scope>
    <source>
        <strain evidence="6">JB14</strain>
    </source>
</reference>
<dbReference type="GO" id="GO:0005643">
    <property type="term" value="C:nuclear pore"/>
    <property type="evidence" value="ECO:0007669"/>
    <property type="project" value="UniProtKB-SubCell"/>
</dbReference>
<evidence type="ECO:0000256" key="1">
    <source>
        <dbReference type="ARBA" id="ARBA00004259"/>
    </source>
</evidence>
<keyword evidence="4" id="KW-0509">mRNA transport</keyword>
<evidence type="ECO:0000256" key="2">
    <source>
        <dbReference type="ARBA" id="ARBA00010186"/>
    </source>
</evidence>
<keyword evidence="4" id="KW-0906">Nuclear pore complex</keyword>
<keyword evidence="4" id="KW-0813">Transport</keyword>
<keyword evidence="7" id="KW-1185">Reference proteome</keyword>
<proteinExistence type="inferred from homology"/>
<keyword evidence="4" id="KW-0472">Membrane</keyword>
<dbReference type="GO" id="GO:0017056">
    <property type="term" value="F:structural constituent of nuclear pore"/>
    <property type="evidence" value="ECO:0007669"/>
    <property type="project" value="InterPro"/>
</dbReference>
<dbReference type="Pfam" id="PF04097">
    <property type="entry name" value="Nic96"/>
    <property type="match status" value="1"/>
</dbReference>
<dbReference type="GO" id="GO:0016973">
    <property type="term" value="P:poly(A)+ mRNA export from nucleus"/>
    <property type="evidence" value="ECO:0007669"/>
    <property type="project" value="TreeGrafter"/>
</dbReference>
<dbReference type="InterPro" id="IPR007231">
    <property type="entry name" value="Nucleoporin_int_Nup93/Nic96"/>
</dbReference>
<dbReference type="Proteomes" id="UP000799118">
    <property type="component" value="Unassembled WGS sequence"/>
</dbReference>
<evidence type="ECO:0000313" key="7">
    <source>
        <dbReference type="Proteomes" id="UP000799118"/>
    </source>
</evidence>